<dbReference type="InterPro" id="IPR002065">
    <property type="entry name" value="TPX"/>
</dbReference>
<evidence type="ECO:0000256" key="5">
    <source>
        <dbReference type="ARBA" id="ARBA00023284"/>
    </source>
</evidence>
<feature type="domain" description="Thioredoxin" evidence="7">
    <location>
        <begin position="18"/>
        <end position="164"/>
    </location>
</feature>
<keyword evidence="9" id="KW-1185">Reference proteome</keyword>
<dbReference type="InterPro" id="IPR018219">
    <property type="entry name" value="Tpx_CS"/>
</dbReference>
<keyword evidence="2 6" id="KW-0049">Antioxidant</keyword>
<dbReference type="Pfam" id="PF08534">
    <property type="entry name" value="Redoxin"/>
    <property type="match status" value="1"/>
</dbReference>
<dbReference type="PROSITE" id="PS01265">
    <property type="entry name" value="TPX"/>
    <property type="match status" value="1"/>
</dbReference>
<evidence type="ECO:0000313" key="8">
    <source>
        <dbReference type="EMBL" id="KQL53297.1"/>
    </source>
</evidence>
<dbReference type="EC" id="1.11.1.24" evidence="6"/>
<dbReference type="NCBIfam" id="NF001808">
    <property type="entry name" value="PRK00522.1"/>
    <property type="match status" value="1"/>
</dbReference>
<keyword evidence="3 6" id="KW-0560">Oxidoreductase</keyword>
<dbReference type="HAMAP" id="MF_00269">
    <property type="entry name" value="Tpx"/>
    <property type="match status" value="1"/>
</dbReference>
<dbReference type="STRING" id="157838.AN964_07210"/>
<sequence length="166" mass="17993">MASVTFKGTNMTLVGNEVKVGDKAPNFTVLANDLSEVTLDDTKGSVRIISVVPSIDTGVCDAQTRRFNEEASKLDNVKVLTISVDLPFAQARWCAASGLDNVVTLSDHRDLSFGEAYGVVMKELRLLARSVFVVDSNDMVTYVEYVSEGTNHPDYDKAIAAAKEAK</sequence>
<dbReference type="PANTHER" id="PTHR43110">
    <property type="entry name" value="THIOL PEROXIDASE"/>
    <property type="match status" value="1"/>
</dbReference>
<dbReference type="RefSeq" id="WP_055739025.1">
    <property type="nucleotide sequence ID" value="NZ_JAAIWL010000031.1"/>
</dbReference>
<evidence type="ECO:0000256" key="3">
    <source>
        <dbReference type="ARBA" id="ARBA00023002"/>
    </source>
</evidence>
<evidence type="ECO:0000259" key="7">
    <source>
        <dbReference type="PROSITE" id="PS51352"/>
    </source>
</evidence>
<feature type="disulfide bond" description="Redox-active" evidence="6">
    <location>
        <begin position="60"/>
        <end position="94"/>
    </location>
</feature>
<comment type="miscellaneous">
    <text evidence="6">The active site is a conserved redox-active cysteine residue, the peroxidatic cysteine (C(P)), which makes the nucleophilic attack on the peroxide substrate. The peroxide oxidizes the C(P)-SH to cysteine sulfenic acid (C(P)-SOH), which then reacts with another cysteine residue, the resolving cysteine (C(R)), to form a disulfide bridge. The disulfide is subsequently reduced by an appropriate electron donor to complete the catalytic cycle. In this atypical 2-Cys peroxiredoxin, C(R) is present in the same subunit to form an intramolecular disulfide. The disulfide is subsequently reduced by thioredoxin.</text>
</comment>
<dbReference type="OrthoDB" id="9781543at2"/>
<comment type="caution">
    <text evidence="8">The sequence shown here is derived from an EMBL/GenBank/DDBJ whole genome shotgun (WGS) entry which is preliminary data.</text>
</comment>
<dbReference type="InterPro" id="IPR050455">
    <property type="entry name" value="Tpx_Peroxidase_subfamily"/>
</dbReference>
<evidence type="ECO:0000256" key="1">
    <source>
        <dbReference type="ARBA" id="ARBA00022559"/>
    </source>
</evidence>
<dbReference type="InterPro" id="IPR013740">
    <property type="entry name" value="Redoxin"/>
</dbReference>
<name>A0A0Q3TI23_9BACI</name>
<dbReference type="InterPro" id="IPR013766">
    <property type="entry name" value="Thioredoxin_domain"/>
</dbReference>
<evidence type="ECO:0000256" key="4">
    <source>
        <dbReference type="ARBA" id="ARBA00023157"/>
    </source>
</evidence>
<proteinExistence type="inferred from homology"/>
<dbReference type="AlphaFoldDB" id="A0A0Q3TI23"/>
<protein>
    <recommendedName>
        <fullName evidence="6">Thiol peroxidase</fullName>
        <shortName evidence="6">Tpx</shortName>
        <ecNumber evidence="6">1.11.1.24</ecNumber>
    </recommendedName>
    <alternativeName>
        <fullName evidence="6">Peroxiredoxin tpx</fullName>
        <shortName evidence="6">Prx</shortName>
    </alternativeName>
    <alternativeName>
        <fullName evidence="6">Thioredoxin peroxidase</fullName>
    </alternativeName>
    <alternativeName>
        <fullName evidence="6">Thioredoxin-dependent peroxiredoxin</fullName>
    </alternativeName>
</protein>
<dbReference type="PANTHER" id="PTHR43110:SF1">
    <property type="entry name" value="THIOL PEROXIDASE"/>
    <property type="match status" value="1"/>
</dbReference>
<accession>A0A0Q3TI23</accession>
<evidence type="ECO:0000313" key="9">
    <source>
        <dbReference type="Proteomes" id="UP000051888"/>
    </source>
</evidence>
<comment type="function">
    <text evidence="6">Thiol-specific peroxidase that catalyzes the reduction of hydrogen peroxide and organic hydroperoxides to water and alcohols, respectively. Plays a role in cell protection against oxidative stress by detoxifying peroxides.</text>
</comment>
<dbReference type="PROSITE" id="PS51352">
    <property type="entry name" value="THIOREDOXIN_2"/>
    <property type="match status" value="1"/>
</dbReference>
<comment type="catalytic activity">
    <reaction evidence="6">
        <text>a hydroperoxide + [thioredoxin]-dithiol = an alcohol + [thioredoxin]-disulfide + H2O</text>
        <dbReference type="Rhea" id="RHEA:62620"/>
        <dbReference type="Rhea" id="RHEA-COMP:10698"/>
        <dbReference type="Rhea" id="RHEA-COMP:10700"/>
        <dbReference type="ChEBI" id="CHEBI:15377"/>
        <dbReference type="ChEBI" id="CHEBI:29950"/>
        <dbReference type="ChEBI" id="CHEBI:30879"/>
        <dbReference type="ChEBI" id="CHEBI:35924"/>
        <dbReference type="ChEBI" id="CHEBI:50058"/>
        <dbReference type="EC" id="1.11.1.24"/>
    </reaction>
</comment>
<evidence type="ECO:0000256" key="2">
    <source>
        <dbReference type="ARBA" id="ARBA00022862"/>
    </source>
</evidence>
<keyword evidence="4 6" id="KW-1015">Disulfide bond</keyword>
<evidence type="ECO:0000256" key="6">
    <source>
        <dbReference type="HAMAP-Rule" id="MF_00269"/>
    </source>
</evidence>
<organism evidence="8 9">
    <name type="scientific">Heyndrickxia shackletonii</name>
    <dbReference type="NCBI Taxonomy" id="157838"/>
    <lineage>
        <taxon>Bacteria</taxon>
        <taxon>Bacillati</taxon>
        <taxon>Bacillota</taxon>
        <taxon>Bacilli</taxon>
        <taxon>Bacillales</taxon>
        <taxon>Bacillaceae</taxon>
        <taxon>Heyndrickxia</taxon>
    </lineage>
</organism>
<dbReference type="CDD" id="cd03014">
    <property type="entry name" value="PRX_Atyp2cys"/>
    <property type="match status" value="1"/>
</dbReference>
<dbReference type="SUPFAM" id="SSF52833">
    <property type="entry name" value="Thioredoxin-like"/>
    <property type="match status" value="1"/>
</dbReference>
<feature type="active site" description="Cysteine sulfenic acid (-SOH) intermediate" evidence="6">
    <location>
        <position position="60"/>
    </location>
</feature>
<keyword evidence="5 6" id="KW-0676">Redox-active center</keyword>
<comment type="similarity">
    <text evidence="6">Belongs to the peroxiredoxin family. Tpx subfamily.</text>
</comment>
<comment type="subunit">
    <text evidence="6">Homodimer.</text>
</comment>
<dbReference type="EMBL" id="LJJC01000004">
    <property type="protein sequence ID" value="KQL53297.1"/>
    <property type="molecule type" value="Genomic_DNA"/>
</dbReference>
<dbReference type="GO" id="GO:0008379">
    <property type="term" value="F:thioredoxin peroxidase activity"/>
    <property type="evidence" value="ECO:0007669"/>
    <property type="project" value="UniProtKB-UniRule"/>
</dbReference>
<dbReference type="PATRIC" id="fig|157838.3.peg.1587"/>
<dbReference type="Gene3D" id="3.40.30.10">
    <property type="entry name" value="Glutaredoxin"/>
    <property type="match status" value="1"/>
</dbReference>
<dbReference type="InterPro" id="IPR036249">
    <property type="entry name" value="Thioredoxin-like_sf"/>
</dbReference>
<dbReference type="Proteomes" id="UP000051888">
    <property type="component" value="Unassembled WGS sequence"/>
</dbReference>
<gene>
    <name evidence="6" type="primary">tpx</name>
    <name evidence="8" type="ORF">AN964_07210</name>
</gene>
<keyword evidence="1 6" id="KW-0575">Peroxidase</keyword>
<reference evidence="8 9" key="1">
    <citation type="submission" date="2015-09" db="EMBL/GenBank/DDBJ databases">
        <title>Genome sequencing project for genomic taxonomy and phylogenomics of Bacillus-like bacteria.</title>
        <authorList>
            <person name="Liu B."/>
            <person name="Wang J."/>
            <person name="Zhu Y."/>
            <person name="Liu G."/>
            <person name="Chen Q."/>
            <person name="Chen Z."/>
            <person name="Lan J."/>
            <person name="Che J."/>
            <person name="Ge C."/>
            <person name="Shi H."/>
            <person name="Pan Z."/>
            <person name="Liu X."/>
        </authorList>
    </citation>
    <scope>NUCLEOTIDE SEQUENCE [LARGE SCALE GENOMIC DNA]</scope>
    <source>
        <strain evidence="8 9">LMG 18435</strain>
    </source>
</reference>